<proteinExistence type="inferred from homology"/>
<organism evidence="5 6">
    <name type="scientific">Streptomyces endophyticus</name>
    <dbReference type="NCBI Taxonomy" id="714166"/>
    <lineage>
        <taxon>Bacteria</taxon>
        <taxon>Bacillati</taxon>
        <taxon>Actinomycetota</taxon>
        <taxon>Actinomycetes</taxon>
        <taxon>Kitasatosporales</taxon>
        <taxon>Streptomycetaceae</taxon>
        <taxon>Streptomyces</taxon>
    </lineage>
</organism>
<evidence type="ECO:0000313" key="6">
    <source>
        <dbReference type="Proteomes" id="UP001354931"/>
    </source>
</evidence>
<keyword evidence="2" id="KW-0732">Signal</keyword>
<dbReference type="SUPFAM" id="SSF53822">
    <property type="entry name" value="Periplasmic binding protein-like I"/>
    <property type="match status" value="1"/>
</dbReference>
<evidence type="ECO:0000259" key="4">
    <source>
        <dbReference type="Pfam" id="PF13458"/>
    </source>
</evidence>
<feature type="domain" description="Leucine-binding protein" evidence="4">
    <location>
        <begin position="105"/>
        <end position="446"/>
    </location>
</feature>
<comment type="similarity">
    <text evidence="1">Belongs to the leucine-binding protein family.</text>
</comment>
<dbReference type="InterPro" id="IPR028081">
    <property type="entry name" value="Leu-bd"/>
</dbReference>
<keyword evidence="3" id="KW-0812">Transmembrane</keyword>
<feature type="transmembrane region" description="Helical" evidence="3">
    <location>
        <begin position="12"/>
        <end position="31"/>
    </location>
</feature>
<evidence type="ECO:0000256" key="1">
    <source>
        <dbReference type="ARBA" id="ARBA00010062"/>
    </source>
</evidence>
<keyword evidence="3" id="KW-1133">Transmembrane helix</keyword>
<comment type="caution">
    <text evidence="5">The sequence shown here is derived from an EMBL/GenBank/DDBJ whole genome shotgun (WGS) entry which is preliminary data.</text>
</comment>
<name>A0ABU6FG88_9ACTN</name>
<dbReference type="EMBL" id="JAOZYC010000184">
    <property type="protein sequence ID" value="MEB8343071.1"/>
    <property type="molecule type" value="Genomic_DNA"/>
</dbReference>
<accession>A0ABU6FG88</accession>
<dbReference type="InterPro" id="IPR028082">
    <property type="entry name" value="Peripla_BP_I"/>
</dbReference>
<reference evidence="5 6" key="1">
    <citation type="submission" date="2022-10" db="EMBL/GenBank/DDBJ databases">
        <authorList>
            <person name="Xie J."/>
            <person name="Shen N."/>
        </authorList>
    </citation>
    <scope>NUCLEOTIDE SEQUENCE [LARGE SCALE GENOMIC DNA]</scope>
    <source>
        <strain evidence="5 6">YIM65594</strain>
    </source>
</reference>
<sequence length="506" mass="54524">MFGSRIREWGPLDWCVAAVVVLALVAGGIYGGSKLLRKCDNGLSDIDGQCIGVTTQSFEADDDIGSLLDAIADENDQVASESGTPYVRVALMMSFTSGDKSAMTGDMIRRALAGSLAALKEANAGAGGPQVQLMLAPIGSQLDQWRPVVKKLDTLAADGKHPLVGVTGIPSSQTDTKQALEELSTRKIPTVGPVINASSMNFPYFFKTSPDDKEFANALRNYLRTYPQGKKKGLLLLDRHTGDVYSADLTNTLKDRFGKDYGLTTSSSLFTGSSGSDEGEPGLFVDAVGKICRERTDTVFFAGRDQDLPGFIDALSDEGSCNHGGPLRILKTGIGLEPTLTKPEVKRDLKKAKATIVDAASFDPGWEKAGSADRPAGVDDFLDRFDELRTAHTLGEKPLADGYAASYYDGLRLLTEAMKRTFAEMNKSGKTEQLPTRQELYTMLSQPTVNSSGMLQGATGTYGFAGQDTHNRWSVCKPVPVVEFPAPRHDRKLSLYRTYDNGDCPG</sequence>
<dbReference type="Proteomes" id="UP001354931">
    <property type="component" value="Unassembled WGS sequence"/>
</dbReference>
<evidence type="ECO:0000256" key="2">
    <source>
        <dbReference type="ARBA" id="ARBA00022729"/>
    </source>
</evidence>
<dbReference type="Gene3D" id="3.40.50.2300">
    <property type="match status" value="2"/>
</dbReference>
<keyword evidence="6" id="KW-1185">Reference proteome</keyword>
<gene>
    <name evidence="5" type="ORF">OKJ99_36830</name>
</gene>
<dbReference type="RefSeq" id="WP_326022686.1">
    <property type="nucleotide sequence ID" value="NZ_JAOZYC010000184.1"/>
</dbReference>
<keyword evidence="3" id="KW-0472">Membrane</keyword>
<evidence type="ECO:0000313" key="5">
    <source>
        <dbReference type="EMBL" id="MEB8343071.1"/>
    </source>
</evidence>
<evidence type="ECO:0000256" key="3">
    <source>
        <dbReference type="SAM" id="Phobius"/>
    </source>
</evidence>
<dbReference type="Pfam" id="PF13458">
    <property type="entry name" value="Peripla_BP_6"/>
    <property type="match status" value="1"/>
</dbReference>
<protein>
    <submittedName>
        <fullName evidence="5">ABC transporter substrate-binding protein</fullName>
    </submittedName>
</protein>